<organism evidence="3 4">
    <name type="scientific">Candidatus Lloydbacteria bacterium RIFCSPHIGHO2_01_FULL_49_22</name>
    <dbReference type="NCBI Taxonomy" id="1798658"/>
    <lineage>
        <taxon>Bacteria</taxon>
        <taxon>Candidatus Lloydiibacteriota</taxon>
    </lineage>
</organism>
<dbReference type="EMBL" id="MHLI01000016">
    <property type="protein sequence ID" value="OGZ05006.1"/>
    <property type="molecule type" value="Genomic_DNA"/>
</dbReference>
<dbReference type="PANTHER" id="PTHR37423:SF2">
    <property type="entry name" value="MEMBRANE-BOUND LYTIC MUREIN TRANSGLYCOSYLASE C"/>
    <property type="match status" value="1"/>
</dbReference>
<gene>
    <name evidence="3" type="ORF">A2845_01875</name>
</gene>
<dbReference type="AlphaFoldDB" id="A0A1G2CUH2"/>
<evidence type="ECO:0000313" key="3">
    <source>
        <dbReference type="EMBL" id="OGZ05006.1"/>
    </source>
</evidence>
<dbReference type="Gene3D" id="1.10.530.10">
    <property type="match status" value="1"/>
</dbReference>
<feature type="signal peptide" evidence="1">
    <location>
        <begin position="1"/>
        <end position="19"/>
    </location>
</feature>
<dbReference type="CDD" id="cd16896">
    <property type="entry name" value="LT_Slt70-like"/>
    <property type="match status" value="1"/>
</dbReference>
<keyword evidence="1" id="KW-0732">Signal</keyword>
<evidence type="ECO:0000313" key="4">
    <source>
        <dbReference type="Proteomes" id="UP000177122"/>
    </source>
</evidence>
<dbReference type="InterPro" id="IPR008258">
    <property type="entry name" value="Transglycosylase_SLT_dom_1"/>
</dbReference>
<name>A0A1G2CUH2_9BACT</name>
<dbReference type="PANTHER" id="PTHR37423">
    <property type="entry name" value="SOLUBLE LYTIC MUREIN TRANSGLYCOSYLASE-RELATED"/>
    <property type="match status" value="1"/>
</dbReference>
<dbReference type="SUPFAM" id="SSF53955">
    <property type="entry name" value="Lysozyme-like"/>
    <property type="match status" value="1"/>
</dbReference>
<protein>
    <recommendedName>
        <fullName evidence="2">Transglycosylase SLT domain-containing protein</fullName>
    </recommendedName>
</protein>
<dbReference type="Pfam" id="PF01464">
    <property type="entry name" value="SLT"/>
    <property type="match status" value="1"/>
</dbReference>
<evidence type="ECO:0000259" key="2">
    <source>
        <dbReference type="Pfam" id="PF01464"/>
    </source>
</evidence>
<proteinExistence type="predicted"/>
<accession>A0A1G2CUH2</accession>
<feature type="chain" id="PRO_5009582398" description="Transglycosylase SLT domain-containing protein" evidence="1">
    <location>
        <begin position="20"/>
        <end position="220"/>
    </location>
</feature>
<dbReference type="Proteomes" id="UP000177122">
    <property type="component" value="Unassembled WGS sequence"/>
</dbReference>
<feature type="domain" description="Transglycosylase SLT" evidence="2">
    <location>
        <begin position="42"/>
        <end position="147"/>
    </location>
</feature>
<sequence>MLFALTFLLLGSLPTSASAASQYLQDNADDFVAKTQSSYGDMINIAALLHDYDPKMITAVIVVESEGNEVAVSNKGAKGLMQLMPQTAKAMGAKNPKDPFQNILAGTKYLKELERRYGFDNPQEALVAYNMGPSRAKRWLSQYDSTDYGYVKKVMYVYGVLEQQEIDNRQIARALEERIDAADTEHFGAKPFMTKPRNLSLAALPFSLASTRKNDIVIEN</sequence>
<evidence type="ECO:0000256" key="1">
    <source>
        <dbReference type="SAM" id="SignalP"/>
    </source>
</evidence>
<comment type="caution">
    <text evidence="3">The sequence shown here is derived from an EMBL/GenBank/DDBJ whole genome shotgun (WGS) entry which is preliminary data.</text>
</comment>
<dbReference type="InterPro" id="IPR023346">
    <property type="entry name" value="Lysozyme-like_dom_sf"/>
</dbReference>
<reference evidence="3 4" key="1">
    <citation type="journal article" date="2016" name="Nat. Commun.">
        <title>Thousands of microbial genomes shed light on interconnected biogeochemical processes in an aquifer system.</title>
        <authorList>
            <person name="Anantharaman K."/>
            <person name="Brown C.T."/>
            <person name="Hug L.A."/>
            <person name="Sharon I."/>
            <person name="Castelle C.J."/>
            <person name="Probst A.J."/>
            <person name="Thomas B.C."/>
            <person name="Singh A."/>
            <person name="Wilkins M.J."/>
            <person name="Karaoz U."/>
            <person name="Brodie E.L."/>
            <person name="Williams K.H."/>
            <person name="Hubbard S.S."/>
            <person name="Banfield J.F."/>
        </authorList>
    </citation>
    <scope>NUCLEOTIDE SEQUENCE [LARGE SCALE GENOMIC DNA]</scope>
</reference>